<feature type="domain" description="FAR1" evidence="1">
    <location>
        <begin position="106"/>
        <end position="199"/>
    </location>
</feature>
<dbReference type="Pfam" id="PF03101">
    <property type="entry name" value="FAR1"/>
    <property type="match status" value="1"/>
</dbReference>
<sequence length="727" mass="82463">MDSSHSSARFSVSHNSVSSDVVVESYVPSGTVLNAFTEEIVAYEKESNETHAVKKLNALCTPKSFVTHSNFDTPGGAVYYILKVSANVLLVKGNVYDSVDDCVVAYMKYVAEAGFVVRSSCQKRMLIGDVKQKYLVCNRMGCPKGIHVDTLDLGNNDKQKRNSNLHITGCKARAVFNLDTCTRKFVLNVFDTIHNHELEREEYKHLSKTERQLTYIEQAFIVKAASVNIGATRAHHLLTGIKGSYLLVHGTTVDFKNFFRSVNCYIGDSDAQMLIHKMENRKKHVSDFSFDYLVENAELTAIFWADEVSKYNYREFGDVVSFDATFKTNKYKMVFVPFTAIDNHRKCVTVAAGLLKNETTKSYIWLLKAFMKAFGKAPSIVVTDQDGAMRNAIEAEFGGSKHRLCMWHITQKLPAKKQRHVQERMDHKIIDNVPKLKTLLKIKHHTSNVYTRSLFKLVQKEIFVGLFYCQIDSKCLVEGSDVCIIKESPYVYEMAKKKKKKPQSVDKGNDKSEENDKVDLFFRKYGLYKVLRNNVNVELIPQKYILRRWTKNLIPAALRNKRNRYGEKNVVVENYANEATSIVDHCVHLLSKDEPKLGAFVEKLKSLKKEVEADCPNPSSNNKTDNLEQLVGVPKPSVVDVNNPTIGSTKGRKKLRIKGEKENAIEKSLKGRNSCSLCGGTDHNKRTCPRRFEGQDEVVFQKEVGQEEVLVKKEVSRGSCSRKSRFG</sequence>
<dbReference type="EMBL" id="BQNB010012745">
    <property type="protein sequence ID" value="GJT07367.1"/>
    <property type="molecule type" value="Genomic_DNA"/>
</dbReference>
<comment type="caution">
    <text evidence="3">The sequence shown here is derived from an EMBL/GenBank/DDBJ whole genome shotgun (WGS) entry which is preliminary data.</text>
</comment>
<evidence type="ECO:0000259" key="2">
    <source>
        <dbReference type="Pfam" id="PF10551"/>
    </source>
</evidence>
<organism evidence="3 4">
    <name type="scientific">Tanacetum coccineum</name>
    <dbReference type="NCBI Taxonomy" id="301880"/>
    <lineage>
        <taxon>Eukaryota</taxon>
        <taxon>Viridiplantae</taxon>
        <taxon>Streptophyta</taxon>
        <taxon>Embryophyta</taxon>
        <taxon>Tracheophyta</taxon>
        <taxon>Spermatophyta</taxon>
        <taxon>Magnoliopsida</taxon>
        <taxon>eudicotyledons</taxon>
        <taxon>Gunneridae</taxon>
        <taxon>Pentapetalae</taxon>
        <taxon>asterids</taxon>
        <taxon>campanulids</taxon>
        <taxon>Asterales</taxon>
        <taxon>Asteraceae</taxon>
        <taxon>Asteroideae</taxon>
        <taxon>Anthemideae</taxon>
        <taxon>Anthemidinae</taxon>
        <taxon>Tanacetum</taxon>
    </lineage>
</organism>
<dbReference type="InterPro" id="IPR036397">
    <property type="entry name" value="RNaseH_sf"/>
</dbReference>
<dbReference type="InterPro" id="IPR018289">
    <property type="entry name" value="MULE_transposase_dom"/>
</dbReference>
<evidence type="ECO:0000259" key="1">
    <source>
        <dbReference type="Pfam" id="PF03101"/>
    </source>
</evidence>
<protein>
    <submittedName>
        <fullName evidence="3">Protein FAR1-related sequence 5</fullName>
    </submittedName>
</protein>
<dbReference type="InterPro" id="IPR004330">
    <property type="entry name" value="FAR1_DNA_bnd_dom"/>
</dbReference>
<reference evidence="3" key="2">
    <citation type="submission" date="2022-01" db="EMBL/GenBank/DDBJ databases">
        <authorList>
            <person name="Yamashiro T."/>
            <person name="Shiraishi A."/>
            <person name="Satake H."/>
            <person name="Nakayama K."/>
        </authorList>
    </citation>
    <scope>NUCLEOTIDE SEQUENCE</scope>
</reference>
<dbReference type="PANTHER" id="PTHR47718">
    <property type="entry name" value="OS01G0519700 PROTEIN"/>
    <property type="match status" value="1"/>
</dbReference>
<gene>
    <name evidence="3" type="ORF">Tco_0841829</name>
</gene>
<evidence type="ECO:0000313" key="3">
    <source>
        <dbReference type="EMBL" id="GJT07367.1"/>
    </source>
</evidence>
<dbReference type="PANTHER" id="PTHR47718:SF12">
    <property type="entry name" value="PROTEIN FAR1-RELATED SEQUENCE"/>
    <property type="match status" value="1"/>
</dbReference>
<accession>A0ABQ5AZT4</accession>
<feature type="domain" description="MULE transposase" evidence="2">
    <location>
        <begin position="319"/>
        <end position="412"/>
    </location>
</feature>
<dbReference type="Pfam" id="PF10551">
    <property type="entry name" value="MULE"/>
    <property type="match status" value="1"/>
</dbReference>
<keyword evidence="4" id="KW-1185">Reference proteome</keyword>
<dbReference type="Proteomes" id="UP001151760">
    <property type="component" value="Unassembled WGS sequence"/>
</dbReference>
<dbReference type="Gene3D" id="3.30.420.10">
    <property type="entry name" value="Ribonuclease H-like superfamily/Ribonuclease H"/>
    <property type="match status" value="1"/>
</dbReference>
<reference evidence="3" key="1">
    <citation type="journal article" date="2022" name="Int. J. Mol. Sci.">
        <title>Draft Genome of Tanacetum Coccineum: Genomic Comparison of Closely Related Tanacetum-Family Plants.</title>
        <authorList>
            <person name="Yamashiro T."/>
            <person name="Shiraishi A."/>
            <person name="Nakayama K."/>
            <person name="Satake H."/>
        </authorList>
    </citation>
    <scope>NUCLEOTIDE SEQUENCE</scope>
</reference>
<evidence type="ECO:0000313" key="4">
    <source>
        <dbReference type="Proteomes" id="UP001151760"/>
    </source>
</evidence>
<name>A0ABQ5AZT4_9ASTR</name>
<proteinExistence type="predicted"/>